<dbReference type="InterPro" id="IPR036318">
    <property type="entry name" value="FAD-bd_PCMH-like_sf"/>
</dbReference>
<dbReference type="STRING" id="441960.B6QDV6"/>
<reference evidence="7" key="1">
    <citation type="journal article" date="2015" name="Genome Announc.">
        <title>Genome sequence of the AIDS-associated pathogen Penicillium marneffei (ATCC18224) and its near taxonomic relative Talaromyces stipitatus (ATCC10500).</title>
        <authorList>
            <person name="Nierman W.C."/>
            <person name="Fedorova-Abrams N.D."/>
            <person name="Andrianopoulos A."/>
        </authorList>
    </citation>
    <scope>NUCLEOTIDE SEQUENCE [LARGE SCALE GENOMIC DNA]</scope>
    <source>
        <strain evidence="7">ATCC 18224 / CBS 334.59 / QM 7333</strain>
    </source>
</reference>
<organism evidence="6 7">
    <name type="scientific">Talaromyces marneffei (strain ATCC 18224 / CBS 334.59 / QM 7333)</name>
    <name type="common">Penicillium marneffei</name>
    <dbReference type="NCBI Taxonomy" id="441960"/>
    <lineage>
        <taxon>Eukaryota</taxon>
        <taxon>Fungi</taxon>
        <taxon>Dikarya</taxon>
        <taxon>Ascomycota</taxon>
        <taxon>Pezizomycotina</taxon>
        <taxon>Eurotiomycetes</taxon>
        <taxon>Eurotiomycetidae</taxon>
        <taxon>Eurotiales</taxon>
        <taxon>Trichocomaceae</taxon>
        <taxon>Talaromyces</taxon>
        <taxon>Talaromyces sect. Talaromyces</taxon>
    </lineage>
</organism>
<dbReference type="InterPro" id="IPR006094">
    <property type="entry name" value="Oxid_FAD_bind_N"/>
</dbReference>
<sequence length="494" mass="54245">MAVGPVSLTAGSQFRHAVIRYDPTTDTATTSGEDAETTIIKTLQSADSALKIYTRASSHFNTLRETYNTLITAKPLLFIRVTSVEQIQAIVRLYSAPGVPEDIKKKYPLNVRCGGHDVWGRGSVQDSVTIDLRELDTQVLDDTKKIVRVGGGLTSRNFVTFLDTHGLCTANGAAGSVGWIGWSIWGGFGPLNDYTGLGLDNIQGAKIVLANGELVEAGPDLLWGLKGAGGNLGIVVETTVQVYPMPRILGGFINYAWDDAESVLLKLQELLDGKTEHGPVPDAACMQIGFMNGRWGMGISLIFIWADSSTLETEGRRWLEIVRGLGTVTFDTVKETTFKDFQNVVGAVIDEPVNVYTRCFVIPKWTPKTVDVLLNATRAIPKMRKYNIGSHIGHGKHTRENATSCFPYRKPHILFHINACDDTDKMDEAKAWVEKLVADLVATGEGELGVYVSFMGEDEQTKQSFADNWDQMRAIKAKVDPNNLFQFAQPRLAD</sequence>
<dbReference type="PROSITE" id="PS51387">
    <property type="entry name" value="FAD_PCMH"/>
    <property type="match status" value="1"/>
</dbReference>
<dbReference type="GO" id="GO:0071949">
    <property type="term" value="F:FAD binding"/>
    <property type="evidence" value="ECO:0007669"/>
    <property type="project" value="InterPro"/>
</dbReference>
<dbReference type="PhylomeDB" id="B6QDV6"/>
<comment type="similarity">
    <text evidence="1">Belongs to the oxygen-dependent FAD-linked oxidoreductase family.</text>
</comment>
<evidence type="ECO:0000256" key="2">
    <source>
        <dbReference type="ARBA" id="ARBA00022630"/>
    </source>
</evidence>
<dbReference type="SUPFAM" id="SSF56176">
    <property type="entry name" value="FAD-binding/transporter-associated domain-like"/>
    <property type="match status" value="1"/>
</dbReference>
<keyword evidence="7" id="KW-1185">Reference proteome</keyword>
<keyword evidence="4" id="KW-0560">Oxidoreductase</keyword>
<dbReference type="Gene3D" id="3.40.462.20">
    <property type="match status" value="1"/>
</dbReference>
<feature type="domain" description="FAD-binding PCMH-type" evidence="5">
    <location>
        <begin position="71"/>
        <end position="245"/>
    </location>
</feature>
<dbReference type="Pfam" id="PF01565">
    <property type="entry name" value="FAD_binding_4"/>
    <property type="match status" value="1"/>
</dbReference>
<dbReference type="SUPFAM" id="SSF55103">
    <property type="entry name" value="FAD-linked oxidases, C-terminal domain"/>
    <property type="match status" value="1"/>
</dbReference>
<dbReference type="Proteomes" id="UP000001294">
    <property type="component" value="Unassembled WGS sequence"/>
</dbReference>
<evidence type="ECO:0000259" key="5">
    <source>
        <dbReference type="PROSITE" id="PS51387"/>
    </source>
</evidence>
<dbReference type="InterPro" id="IPR016164">
    <property type="entry name" value="FAD-linked_Oxase-like_C"/>
</dbReference>
<name>B6QDV6_TALMQ</name>
<dbReference type="InterPro" id="IPR016167">
    <property type="entry name" value="FAD-bd_PCMH_sub1"/>
</dbReference>
<dbReference type="EMBL" id="DS995901">
    <property type="protein sequence ID" value="EEA24866.1"/>
    <property type="molecule type" value="Genomic_DNA"/>
</dbReference>
<dbReference type="Gene3D" id="3.30.465.10">
    <property type="match status" value="1"/>
</dbReference>
<proteinExistence type="inferred from homology"/>
<dbReference type="InterPro" id="IPR016166">
    <property type="entry name" value="FAD-bd_PCMH"/>
</dbReference>
<evidence type="ECO:0000256" key="1">
    <source>
        <dbReference type="ARBA" id="ARBA00005466"/>
    </source>
</evidence>
<keyword evidence="3" id="KW-0274">FAD</keyword>
<evidence type="ECO:0000313" key="6">
    <source>
        <dbReference type="EMBL" id="EEA24866.1"/>
    </source>
</evidence>
<dbReference type="Gene3D" id="3.30.43.10">
    <property type="entry name" value="Uridine Diphospho-n-acetylenolpyruvylglucosamine Reductase, domain 2"/>
    <property type="match status" value="1"/>
</dbReference>
<dbReference type="InterPro" id="IPR012951">
    <property type="entry name" value="BBE"/>
</dbReference>
<evidence type="ECO:0000256" key="4">
    <source>
        <dbReference type="ARBA" id="ARBA00023002"/>
    </source>
</evidence>
<evidence type="ECO:0000313" key="7">
    <source>
        <dbReference type="Proteomes" id="UP000001294"/>
    </source>
</evidence>
<evidence type="ECO:0000256" key="3">
    <source>
        <dbReference type="ARBA" id="ARBA00022827"/>
    </source>
</evidence>
<dbReference type="InterPro" id="IPR050416">
    <property type="entry name" value="FAD-linked_Oxidoreductase"/>
</dbReference>
<protein>
    <submittedName>
        <fullName evidence="6">Mitomycin Radical oxidase, putative</fullName>
    </submittedName>
</protein>
<dbReference type="PANTHER" id="PTHR42973">
    <property type="entry name" value="BINDING OXIDOREDUCTASE, PUTATIVE (AFU_ORTHOLOGUE AFUA_1G17690)-RELATED"/>
    <property type="match status" value="1"/>
</dbReference>
<keyword evidence="2" id="KW-0285">Flavoprotein</keyword>
<dbReference type="HOGENOM" id="CLU_018354_10_0_1"/>
<dbReference type="Pfam" id="PF08031">
    <property type="entry name" value="BBE"/>
    <property type="match status" value="1"/>
</dbReference>
<accession>B6QDV6</accession>
<gene>
    <name evidence="6" type="ORF">PMAA_088380</name>
</gene>
<dbReference type="AlphaFoldDB" id="B6QDV6"/>
<dbReference type="GO" id="GO:0016491">
    <property type="term" value="F:oxidoreductase activity"/>
    <property type="evidence" value="ECO:0007669"/>
    <property type="project" value="UniProtKB-KW"/>
</dbReference>
<dbReference type="PANTHER" id="PTHR42973:SF7">
    <property type="entry name" value="FAD-BINDING PCMH-TYPE DOMAIN-CONTAINING PROTEIN"/>
    <property type="match status" value="1"/>
</dbReference>
<dbReference type="VEuPathDB" id="FungiDB:PMAA_088380"/>
<dbReference type="InterPro" id="IPR016169">
    <property type="entry name" value="FAD-bd_PCMH_sub2"/>
</dbReference>